<evidence type="ECO:0000313" key="2">
    <source>
        <dbReference type="Proteomes" id="UP001293593"/>
    </source>
</evidence>
<dbReference type="SUPFAM" id="SSF55008">
    <property type="entry name" value="HMA, heavy metal-associated domain"/>
    <property type="match status" value="1"/>
</dbReference>
<dbReference type="Proteomes" id="UP001293593">
    <property type="component" value="Unassembled WGS sequence"/>
</dbReference>
<keyword evidence="2" id="KW-1185">Reference proteome</keyword>
<reference evidence="1" key="1">
    <citation type="submission" date="2023-10" db="EMBL/GenBank/DDBJ databases">
        <title>Chromosome-level genome of the transformable northern wattle, Acacia crassicarpa.</title>
        <authorList>
            <person name="Massaro I."/>
            <person name="Sinha N.R."/>
            <person name="Poethig S."/>
            <person name="Leichty A.R."/>
        </authorList>
    </citation>
    <scope>NUCLEOTIDE SEQUENCE</scope>
    <source>
        <strain evidence="1">Acra3RX</strain>
        <tissue evidence="1">Leaf</tissue>
    </source>
</reference>
<organism evidence="1 2">
    <name type="scientific">Acacia crassicarpa</name>
    <name type="common">northern wattle</name>
    <dbReference type="NCBI Taxonomy" id="499986"/>
    <lineage>
        <taxon>Eukaryota</taxon>
        <taxon>Viridiplantae</taxon>
        <taxon>Streptophyta</taxon>
        <taxon>Embryophyta</taxon>
        <taxon>Tracheophyta</taxon>
        <taxon>Spermatophyta</taxon>
        <taxon>Magnoliopsida</taxon>
        <taxon>eudicotyledons</taxon>
        <taxon>Gunneridae</taxon>
        <taxon>Pentapetalae</taxon>
        <taxon>rosids</taxon>
        <taxon>fabids</taxon>
        <taxon>Fabales</taxon>
        <taxon>Fabaceae</taxon>
        <taxon>Caesalpinioideae</taxon>
        <taxon>mimosoid clade</taxon>
        <taxon>Acacieae</taxon>
        <taxon>Acacia</taxon>
    </lineage>
</organism>
<name>A0AAE1K2B4_9FABA</name>
<evidence type="ECO:0008006" key="3">
    <source>
        <dbReference type="Google" id="ProtNLM"/>
    </source>
</evidence>
<accession>A0AAE1K2B4</accession>
<evidence type="ECO:0000313" key="1">
    <source>
        <dbReference type="EMBL" id="KAK4263779.1"/>
    </source>
</evidence>
<dbReference type="GO" id="GO:0046872">
    <property type="term" value="F:metal ion binding"/>
    <property type="evidence" value="ECO:0007669"/>
    <property type="project" value="InterPro"/>
</dbReference>
<gene>
    <name evidence="1" type="ORF">QN277_029152</name>
</gene>
<dbReference type="EMBL" id="JAWXYG010000009">
    <property type="protein sequence ID" value="KAK4263779.1"/>
    <property type="molecule type" value="Genomic_DNA"/>
</dbReference>
<protein>
    <recommendedName>
        <fullName evidence="3">HMA domain-containing protein</fullName>
    </recommendedName>
</protein>
<dbReference type="Gene3D" id="3.30.70.100">
    <property type="match status" value="1"/>
</dbReference>
<dbReference type="InterPro" id="IPR036163">
    <property type="entry name" value="HMA_dom_sf"/>
</dbReference>
<dbReference type="AlphaFoldDB" id="A0AAE1K2B4"/>
<proteinExistence type="predicted"/>
<sequence>MDFDDGAEKEEEDEVDIKISRGFSFPGATTLASMESLSHPIVQEVVVFADMQCKNCQKRVSDIITKMNAETESLEVNVLEKKVTLTFRLPTVAQVMQQRQLAPITLTSLPKAALIKRIFRSLHLPH</sequence>
<comment type="caution">
    <text evidence="1">The sequence shown here is derived from an EMBL/GenBank/DDBJ whole genome shotgun (WGS) entry which is preliminary data.</text>
</comment>